<evidence type="ECO:0000256" key="1">
    <source>
        <dbReference type="ARBA" id="ARBA00001946"/>
    </source>
</evidence>
<evidence type="ECO:0000256" key="2">
    <source>
        <dbReference type="ARBA" id="ARBA00022649"/>
    </source>
</evidence>
<sequence length="134" mass="14606">MVAALCVVDTSAWIEWLTGDALGMKLAKQFPEKAYCVVPTIVQLELSKWLVREVGEAEADRVIAYTQKCIVVPLDTAVALLAADAHREHKLATADAIVYATARQKGADLLTCDAHFEGLPGVRFHSKSLGQQRT</sequence>
<keyword evidence="8" id="KW-0800">Toxin</keyword>
<name>A0ABU8X0Q6_9BURK</name>
<evidence type="ECO:0000256" key="3">
    <source>
        <dbReference type="ARBA" id="ARBA00022722"/>
    </source>
</evidence>
<dbReference type="EMBL" id="JBBKZS010000001">
    <property type="protein sequence ID" value="MEJ8853383.1"/>
    <property type="molecule type" value="Genomic_DNA"/>
</dbReference>
<keyword evidence="3 8" id="KW-0540">Nuclease</keyword>
<feature type="binding site" evidence="8">
    <location>
        <position position="95"/>
    </location>
    <ligand>
        <name>Mg(2+)</name>
        <dbReference type="ChEBI" id="CHEBI:18420"/>
    </ligand>
</feature>
<evidence type="ECO:0000256" key="5">
    <source>
        <dbReference type="ARBA" id="ARBA00022801"/>
    </source>
</evidence>
<comment type="similarity">
    <text evidence="7 8">Belongs to the PINc/VapC protein family.</text>
</comment>
<dbReference type="PANTHER" id="PTHR33653">
    <property type="entry name" value="RIBONUCLEASE VAPC2"/>
    <property type="match status" value="1"/>
</dbReference>
<organism evidence="10 11">
    <name type="scientific">Variovorax robiniae</name>
    <dbReference type="NCBI Taxonomy" id="1836199"/>
    <lineage>
        <taxon>Bacteria</taxon>
        <taxon>Pseudomonadati</taxon>
        <taxon>Pseudomonadota</taxon>
        <taxon>Betaproteobacteria</taxon>
        <taxon>Burkholderiales</taxon>
        <taxon>Comamonadaceae</taxon>
        <taxon>Variovorax</taxon>
    </lineage>
</organism>
<protein>
    <recommendedName>
        <fullName evidence="8">Ribonuclease VapC</fullName>
        <shortName evidence="8">RNase VapC</shortName>
        <ecNumber evidence="8">3.1.-.-</ecNumber>
    </recommendedName>
    <alternativeName>
        <fullName evidence="8">Toxin VapC</fullName>
    </alternativeName>
</protein>
<keyword evidence="11" id="KW-1185">Reference proteome</keyword>
<dbReference type="Gene3D" id="3.40.50.1010">
    <property type="entry name" value="5'-nuclease"/>
    <property type="match status" value="1"/>
</dbReference>
<keyword evidence="6 8" id="KW-0460">Magnesium</keyword>
<dbReference type="RefSeq" id="WP_340333477.1">
    <property type="nucleotide sequence ID" value="NZ_JBBKZS010000001.1"/>
</dbReference>
<dbReference type="Proteomes" id="UP001367030">
    <property type="component" value="Unassembled WGS sequence"/>
</dbReference>
<dbReference type="PANTHER" id="PTHR33653:SF1">
    <property type="entry name" value="RIBONUCLEASE VAPC2"/>
    <property type="match status" value="1"/>
</dbReference>
<evidence type="ECO:0000256" key="4">
    <source>
        <dbReference type="ARBA" id="ARBA00022723"/>
    </source>
</evidence>
<accession>A0ABU8X0Q6</accession>
<comment type="caution">
    <text evidence="10">The sequence shown here is derived from an EMBL/GenBank/DDBJ whole genome shotgun (WGS) entry which is preliminary data.</text>
</comment>
<dbReference type="InterPro" id="IPR022907">
    <property type="entry name" value="VapC_family"/>
</dbReference>
<keyword evidence="2 8" id="KW-1277">Toxin-antitoxin system</keyword>
<dbReference type="EC" id="3.1.-.-" evidence="8"/>
<evidence type="ECO:0000256" key="7">
    <source>
        <dbReference type="ARBA" id="ARBA00038093"/>
    </source>
</evidence>
<dbReference type="InterPro" id="IPR002716">
    <property type="entry name" value="PIN_dom"/>
</dbReference>
<evidence type="ECO:0000313" key="10">
    <source>
        <dbReference type="EMBL" id="MEJ8853383.1"/>
    </source>
</evidence>
<dbReference type="Pfam" id="PF01850">
    <property type="entry name" value="PIN"/>
    <property type="match status" value="1"/>
</dbReference>
<gene>
    <name evidence="8" type="primary">vapC</name>
    <name evidence="10" type="ORF">WKW79_02310</name>
</gene>
<reference evidence="10 11" key="1">
    <citation type="submission" date="2024-03" db="EMBL/GenBank/DDBJ databases">
        <title>Novel species of the genus Variovorax.</title>
        <authorList>
            <person name="Liu Q."/>
            <person name="Xin Y.-H."/>
        </authorList>
    </citation>
    <scope>NUCLEOTIDE SEQUENCE [LARGE SCALE GENOMIC DNA]</scope>
    <source>
        <strain evidence="10 11">KACC 18901</strain>
    </source>
</reference>
<feature type="binding site" evidence="8">
    <location>
        <position position="9"/>
    </location>
    <ligand>
        <name>Mg(2+)</name>
        <dbReference type="ChEBI" id="CHEBI:18420"/>
    </ligand>
</feature>
<evidence type="ECO:0000259" key="9">
    <source>
        <dbReference type="Pfam" id="PF01850"/>
    </source>
</evidence>
<proteinExistence type="inferred from homology"/>
<evidence type="ECO:0000256" key="8">
    <source>
        <dbReference type="HAMAP-Rule" id="MF_00265"/>
    </source>
</evidence>
<dbReference type="HAMAP" id="MF_00265">
    <property type="entry name" value="VapC_Nob1"/>
    <property type="match status" value="1"/>
</dbReference>
<feature type="domain" description="PIN" evidence="9">
    <location>
        <begin position="7"/>
        <end position="118"/>
    </location>
</feature>
<keyword evidence="4 8" id="KW-0479">Metal-binding</keyword>
<dbReference type="InterPro" id="IPR029060">
    <property type="entry name" value="PIN-like_dom_sf"/>
</dbReference>
<keyword evidence="5 8" id="KW-0378">Hydrolase</keyword>
<dbReference type="InterPro" id="IPR050556">
    <property type="entry name" value="Type_II_TA_system_RNase"/>
</dbReference>
<evidence type="ECO:0000313" key="11">
    <source>
        <dbReference type="Proteomes" id="UP001367030"/>
    </source>
</evidence>
<dbReference type="CDD" id="cd18686">
    <property type="entry name" value="PIN_VapC-like"/>
    <property type="match status" value="1"/>
</dbReference>
<evidence type="ECO:0000256" key="6">
    <source>
        <dbReference type="ARBA" id="ARBA00022842"/>
    </source>
</evidence>
<comment type="function">
    <text evidence="8">Toxic component of a toxin-antitoxin (TA) system. An RNase.</text>
</comment>
<dbReference type="SUPFAM" id="SSF88723">
    <property type="entry name" value="PIN domain-like"/>
    <property type="match status" value="1"/>
</dbReference>
<comment type="cofactor">
    <cofactor evidence="1 8">
        <name>Mg(2+)</name>
        <dbReference type="ChEBI" id="CHEBI:18420"/>
    </cofactor>
</comment>